<name>A0A369WDQ3_9GAMM</name>
<evidence type="ECO:0000313" key="1">
    <source>
        <dbReference type="EMBL" id="RDE19423.1"/>
    </source>
</evidence>
<proteinExistence type="predicted"/>
<keyword evidence="2" id="KW-1185">Reference proteome</keyword>
<gene>
    <name evidence="1" type="ORF">DV711_11035</name>
</gene>
<reference evidence="1 2" key="1">
    <citation type="submission" date="2018-07" db="EMBL/GenBank/DDBJ databases">
        <title>Motiliproteus coralliicola sp. nov., a bacterium isolated from Coral.</title>
        <authorList>
            <person name="Wang G."/>
        </authorList>
    </citation>
    <scope>NUCLEOTIDE SEQUENCE [LARGE SCALE GENOMIC DNA]</scope>
    <source>
        <strain evidence="1 2">C34</strain>
    </source>
</reference>
<dbReference type="RefSeq" id="WP_114695767.1">
    <property type="nucleotide sequence ID" value="NZ_QQOH01000003.1"/>
</dbReference>
<accession>A0A369WDQ3</accession>
<dbReference type="Proteomes" id="UP000253769">
    <property type="component" value="Unassembled WGS sequence"/>
</dbReference>
<dbReference type="EMBL" id="QQOH01000003">
    <property type="protein sequence ID" value="RDE19423.1"/>
    <property type="molecule type" value="Genomic_DNA"/>
</dbReference>
<comment type="caution">
    <text evidence="1">The sequence shown here is derived from an EMBL/GenBank/DDBJ whole genome shotgun (WGS) entry which is preliminary data.</text>
</comment>
<organism evidence="1 2">
    <name type="scientific">Motiliproteus coralliicola</name>
    <dbReference type="NCBI Taxonomy" id="2283196"/>
    <lineage>
        <taxon>Bacteria</taxon>
        <taxon>Pseudomonadati</taxon>
        <taxon>Pseudomonadota</taxon>
        <taxon>Gammaproteobacteria</taxon>
        <taxon>Oceanospirillales</taxon>
        <taxon>Oceanospirillaceae</taxon>
        <taxon>Motiliproteus</taxon>
    </lineage>
</organism>
<dbReference type="OrthoDB" id="6897181at2"/>
<dbReference type="AlphaFoldDB" id="A0A369WDQ3"/>
<evidence type="ECO:0000313" key="2">
    <source>
        <dbReference type="Proteomes" id="UP000253769"/>
    </source>
</evidence>
<protein>
    <submittedName>
        <fullName evidence="1">Uncharacterized protein</fullName>
    </submittedName>
</protein>
<sequence length="88" mass="9886">MADNNNVTIALSDEAASLFSAYQQFTGTTPEQYIEAMVEKTLPTVKALVEAMHEADGDGEKVMEIYGRKMAEAMLEQQKQQEQQEQQQ</sequence>